<dbReference type="EMBL" id="ASPP01005645">
    <property type="protein sequence ID" value="ETO30166.1"/>
    <property type="molecule type" value="Genomic_DNA"/>
</dbReference>
<evidence type="ECO:0000313" key="3">
    <source>
        <dbReference type="Proteomes" id="UP000023152"/>
    </source>
</evidence>
<keyword evidence="3" id="KW-1185">Reference proteome</keyword>
<accession>X6NVX6</accession>
<gene>
    <name evidence="2" type="ORF">RFI_06954</name>
</gene>
<dbReference type="Proteomes" id="UP000023152">
    <property type="component" value="Unassembled WGS sequence"/>
</dbReference>
<feature type="coiled-coil region" evidence="1">
    <location>
        <begin position="14"/>
        <end position="48"/>
    </location>
</feature>
<sequence>MNSLHLFFCLQTTSKKKKKKKEMYTDALQKHKKEMDEAQAKFAETMKKEKEKWEEENLPSRQKIIDLMEEVGRLKSDITRLQSIANCPQRTVTTVTTMTHTNHDGMPGKVAMGSIARNKEACDTMTKDTDSKENEWIIISKHNTHETESMD</sequence>
<evidence type="ECO:0000256" key="1">
    <source>
        <dbReference type="SAM" id="Coils"/>
    </source>
</evidence>
<name>X6NVX6_RETFI</name>
<evidence type="ECO:0000313" key="2">
    <source>
        <dbReference type="EMBL" id="ETO30166.1"/>
    </source>
</evidence>
<keyword evidence="1" id="KW-0175">Coiled coil</keyword>
<reference evidence="2 3" key="1">
    <citation type="journal article" date="2013" name="Curr. Biol.">
        <title>The Genome of the Foraminiferan Reticulomyxa filosa.</title>
        <authorList>
            <person name="Glockner G."/>
            <person name="Hulsmann N."/>
            <person name="Schleicher M."/>
            <person name="Noegel A.A."/>
            <person name="Eichinger L."/>
            <person name="Gallinger C."/>
            <person name="Pawlowski J."/>
            <person name="Sierra R."/>
            <person name="Euteneuer U."/>
            <person name="Pillet L."/>
            <person name="Moustafa A."/>
            <person name="Platzer M."/>
            <person name="Groth M."/>
            <person name="Szafranski K."/>
            <person name="Schliwa M."/>
        </authorList>
    </citation>
    <scope>NUCLEOTIDE SEQUENCE [LARGE SCALE GENOMIC DNA]</scope>
</reference>
<organism evidence="2 3">
    <name type="scientific">Reticulomyxa filosa</name>
    <dbReference type="NCBI Taxonomy" id="46433"/>
    <lineage>
        <taxon>Eukaryota</taxon>
        <taxon>Sar</taxon>
        <taxon>Rhizaria</taxon>
        <taxon>Retaria</taxon>
        <taxon>Foraminifera</taxon>
        <taxon>Monothalamids</taxon>
        <taxon>Reticulomyxidae</taxon>
        <taxon>Reticulomyxa</taxon>
    </lineage>
</organism>
<comment type="caution">
    <text evidence="2">The sequence shown here is derived from an EMBL/GenBank/DDBJ whole genome shotgun (WGS) entry which is preliminary data.</text>
</comment>
<proteinExistence type="predicted"/>
<protein>
    <submittedName>
        <fullName evidence="2">IPT/TIG domain containing protein</fullName>
    </submittedName>
</protein>
<dbReference type="AlphaFoldDB" id="X6NVX6"/>